<name>A0A5C3ME19_9AGAR</name>
<feature type="compositionally biased region" description="Polar residues" evidence="1">
    <location>
        <begin position="1444"/>
        <end position="1465"/>
    </location>
</feature>
<proteinExistence type="predicted"/>
<feature type="compositionally biased region" description="Polar residues" evidence="1">
    <location>
        <begin position="1520"/>
        <end position="1530"/>
    </location>
</feature>
<feature type="compositionally biased region" description="Polar residues" evidence="1">
    <location>
        <begin position="1406"/>
        <end position="1429"/>
    </location>
</feature>
<feature type="region of interest" description="Disordered" evidence="1">
    <location>
        <begin position="963"/>
        <end position="997"/>
    </location>
</feature>
<gene>
    <name evidence="2" type="ORF">BDQ12DRAFT_676582</name>
</gene>
<protein>
    <submittedName>
        <fullName evidence="2">Uncharacterized protein</fullName>
    </submittedName>
</protein>
<sequence length="2021" mass="223487">MRSFFQRKPEIQPGTSNSTLQDPSKLSKLDSERSRHRPVAEHSEPTPLPSSTRRHGERRSSSRAPPLREPSSTVPNAAPSGSYNTGSYNDRAYASSSRRPTPSGYASAPPQAYYDPSTSRMPSSRAEETRTRTLRRAEPAPTPRPHNERAPIIDQTADASRTGYSRNDHVPFIDSTPRPEIWLPPGTARSARHIEKADTAQYRERPEEIPDRYRDRDRQRTMERAREGDRERERHREREKEREKEREEREKEKDAERERKDREREREKRRERDRREREREREAEREREREKEKEKERARERDKERERQYREAERYRERERQRIKEKGKDRQRSRIKERGGEPGTTTDKAEVRVTDRDNVYDKYTNGSAIERPRQREEEQERQSEKLQDTTHTRATQPRDRNVAIMYNPYLDRDRRKEPGRGDTLQQEPIMVRKSSRNFLVDAVGEAGDSSDSARRRLPTPKTMHKRSHMGEQLSTTMGLVQKPEPPTTVASSVAPPAPTVSTQLPLLQPQTEYRVPSAAPTPRNPYASLPPRESKPSRSMLHPDRATQGALHAQGGLSGSDTEGGKRREQRQRQKLQDRQPEVSGQILENPSKASRGLPDIANSENRSNQLYQLLQSSQPLNNGNSQRTGLVTLNGVHQQVPPSNPPNTHLSSNNHSYAGPNKDVPRSQNRSTTDVARGSDSEAIPSFPSVRGARESPRTKANGPSQQADLPVNTFVPDNTSRTQLQSTPPQPQNVSNPVVLQPPAKRTESVPPPVQQQYRQYSSTSAAVLESSRAQIYASRVMGTLDYDQPIDRTESGPSVYNPPPAVNFTDAIREHKYNDTPKPDDFAQTQAATRTVPTLSHTKQMENLSTRQETHYATRQPSLQAYVPVESSADTRPIKMDGATLAVQPSNSRESPSNLRDKPFDVALSSQRQAEIHDRNSSFPPPTTVNPHGLRESTKVMIPSQGEPASHNRNTEVHAQEFMNPPVTQDQTRYAKNSRKQEESNRNPTFLGGRTAQDHLKTLGSSSPKVSHLIAEYEGRTQSSNPIGSVEISKPPTSDRVGEEVMARAAHRPDVGQLSTAMSEAVSAEPSKLGAIHTEREKPSSRALRYENPQPTDTSHTLPVVAQPSYSDSRMAHKPKYEGVSSASAYAAAQRTLNLQGPPNISPYGPNYGQTVPSQITTSSKPTHSLLPNNNRPFDIAKPQDTHNSRLSVIPQPASGLNSSSASGYHQTTIRTSPNQKYASMEHNQRDNTLPVEKSTHSSLPKVVPPAVYPISVDNKLEPSQAASVSYSKGAYKDRDAPTTTTAPLAKSKIIEAVQGGIQQDTATSWGFQKATAKPHAEDKTLGKPQPEIASSVYMTQQRSLGPSTDRYIEPISRANSAVDDSQSKTAPQSVRNVVNHPKLAEVLSSSFSAKPIPGMLINPTTSRSNETASRSTMQSRPSESSAPFADPGVAPRQRESPSYLQQTLGLQDTATTNNRNSPSRKRPFDSPLKETPRASPVLGTAQTPSPSSQPSKPTINSSNSHDPTVHTRSRSNDANDPLTQSRSVPISVYPALASYPSNSHTAYPAISQIAPHNANAAEGRNGQLITHSKPIVPTDSRAERSAEMQASVTSAVNHADTIPHSSQKPHGSEPPRSRQISSTPIPQLDSSTSRHASHSIIPNHHSSRQPSVSLQSASVPSSLSQGASLSHSRTALESSRPAITPSTVPIAAPTYSSVSNMPSSTSGPPPSSRGPDKVHRKVSQESILKTPSSLAPSMLKATPSQVSIVPPVSDSETRKKGGILNIFRSSKATQEPPQQHQIWLPPTKTNEDDLRSKPPEAWVPPSSLRQRERKDSRTKMDSATEAMQTVNMNGAAAPSITRAKDPPAPINISASKKVFSPFSYLASKRNRTMSAASVEAQDGTAANTVVGSPTASMHSQAPMPLPPPLRDPLAATYEWRDDAEARAHLRDKVRRHRPGVVFDVGHDPGEDRVTTTRRKTRPSRRSGDASQSKGEASQRIVEINPGIEIQRVESRSSQKTVEIEENNDARRVDSRAS</sequence>
<feature type="compositionally biased region" description="Basic and acidic residues" evidence="1">
    <location>
        <begin position="2011"/>
        <end position="2021"/>
    </location>
</feature>
<feature type="compositionally biased region" description="Basic and acidic residues" evidence="1">
    <location>
        <begin position="25"/>
        <end position="44"/>
    </location>
</feature>
<dbReference type="EMBL" id="ML213592">
    <property type="protein sequence ID" value="TFK42656.1"/>
    <property type="molecule type" value="Genomic_DNA"/>
</dbReference>
<reference evidence="2 3" key="1">
    <citation type="journal article" date="2019" name="Nat. Ecol. Evol.">
        <title>Megaphylogeny resolves global patterns of mushroom evolution.</title>
        <authorList>
            <person name="Varga T."/>
            <person name="Krizsan K."/>
            <person name="Foldi C."/>
            <person name="Dima B."/>
            <person name="Sanchez-Garcia M."/>
            <person name="Sanchez-Ramirez S."/>
            <person name="Szollosi G.J."/>
            <person name="Szarkandi J.G."/>
            <person name="Papp V."/>
            <person name="Albert L."/>
            <person name="Andreopoulos W."/>
            <person name="Angelini C."/>
            <person name="Antonin V."/>
            <person name="Barry K.W."/>
            <person name="Bougher N.L."/>
            <person name="Buchanan P."/>
            <person name="Buyck B."/>
            <person name="Bense V."/>
            <person name="Catcheside P."/>
            <person name="Chovatia M."/>
            <person name="Cooper J."/>
            <person name="Damon W."/>
            <person name="Desjardin D."/>
            <person name="Finy P."/>
            <person name="Geml J."/>
            <person name="Haridas S."/>
            <person name="Hughes K."/>
            <person name="Justo A."/>
            <person name="Karasinski D."/>
            <person name="Kautmanova I."/>
            <person name="Kiss B."/>
            <person name="Kocsube S."/>
            <person name="Kotiranta H."/>
            <person name="LaButti K.M."/>
            <person name="Lechner B.E."/>
            <person name="Liimatainen K."/>
            <person name="Lipzen A."/>
            <person name="Lukacs Z."/>
            <person name="Mihaltcheva S."/>
            <person name="Morgado L.N."/>
            <person name="Niskanen T."/>
            <person name="Noordeloos M.E."/>
            <person name="Ohm R.A."/>
            <person name="Ortiz-Santana B."/>
            <person name="Ovrebo C."/>
            <person name="Racz N."/>
            <person name="Riley R."/>
            <person name="Savchenko A."/>
            <person name="Shiryaev A."/>
            <person name="Soop K."/>
            <person name="Spirin V."/>
            <person name="Szebenyi C."/>
            <person name="Tomsovsky M."/>
            <person name="Tulloss R.E."/>
            <person name="Uehling J."/>
            <person name="Grigoriev I.V."/>
            <person name="Vagvolgyi C."/>
            <person name="Papp T."/>
            <person name="Martin F.M."/>
            <person name="Miettinen O."/>
            <person name="Hibbett D.S."/>
            <person name="Nagy L.G."/>
        </authorList>
    </citation>
    <scope>NUCLEOTIDE SEQUENCE [LARGE SCALE GENOMIC DNA]</scope>
    <source>
        <strain evidence="2 3">CBS 166.37</strain>
    </source>
</reference>
<evidence type="ECO:0000256" key="1">
    <source>
        <dbReference type="SAM" id="MobiDB-lite"/>
    </source>
</evidence>
<feature type="region of interest" description="Disordered" evidence="1">
    <location>
        <begin position="913"/>
        <end position="937"/>
    </location>
</feature>
<feature type="compositionally biased region" description="Basic residues" evidence="1">
    <location>
        <begin position="455"/>
        <end position="467"/>
    </location>
</feature>
<feature type="region of interest" description="Disordered" evidence="1">
    <location>
        <begin position="637"/>
        <end position="757"/>
    </location>
</feature>
<feature type="compositionally biased region" description="Basic and acidic residues" evidence="1">
    <location>
        <begin position="125"/>
        <end position="138"/>
    </location>
</feature>
<feature type="compositionally biased region" description="Polar residues" evidence="1">
    <location>
        <begin position="1728"/>
        <end position="1739"/>
    </location>
</feature>
<feature type="compositionally biased region" description="Polar residues" evidence="1">
    <location>
        <begin position="1622"/>
        <end position="1638"/>
    </location>
</feature>
<feature type="region of interest" description="Disordered" evidence="1">
    <location>
        <begin position="1570"/>
        <end position="1823"/>
    </location>
</feature>
<feature type="compositionally biased region" description="Polar residues" evidence="1">
    <location>
        <begin position="70"/>
        <end position="100"/>
    </location>
</feature>
<feature type="compositionally biased region" description="Basic residues" evidence="1">
    <location>
        <begin position="1959"/>
        <end position="1968"/>
    </location>
</feature>
<dbReference type="STRING" id="68775.A0A5C3ME19"/>
<keyword evidence="3" id="KW-1185">Reference proteome</keyword>
<feature type="compositionally biased region" description="Basic and acidic residues" evidence="1">
    <location>
        <begin position="1793"/>
        <end position="1802"/>
    </location>
</feature>
<feature type="region of interest" description="Disordered" evidence="1">
    <location>
        <begin position="1398"/>
        <end position="1530"/>
    </location>
</feature>
<feature type="compositionally biased region" description="Basic and acidic residues" evidence="1">
    <location>
        <begin position="532"/>
        <end position="545"/>
    </location>
</feature>
<dbReference type="OrthoDB" id="3058872at2759"/>
<evidence type="ECO:0000313" key="2">
    <source>
        <dbReference type="EMBL" id="TFK42656.1"/>
    </source>
</evidence>
<feature type="compositionally biased region" description="Polar residues" evidence="1">
    <location>
        <begin position="717"/>
        <end position="729"/>
    </location>
</feature>
<feature type="compositionally biased region" description="Basic and acidic residues" evidence="1">
    <location>
        <begin position="370"/>
        <end position="401"/>
    </location>
</feature>
<feature type="compositionally biased region" description="Polar residues" evidence="1">
    <location>
        <begin position="969"/>
        <end position="978"/>
    </location>
</feature>
<feature type="region of interest" description="Disordered" evidence="1">
    <location>
        <begin position="1"/>
        <end position="609"/>
    </location>
</feature>
<feature type="region of interest" description="Disordered" evidence="1">
    <location>
        <begin position="1944"/>
        <end position="2021"/>
    </location>
</feature>
<feature type="compositionally biased region" description="Low complexity" evidence="1">
    <location>
        <begin position="1653"/>
        <end position="1676"/>
    </location>
</feature>
<feature type="compositionally biased region" description="Polar residues" evidence="1">
    <location>
        <begin position="13"/>
        <end position="24"/>
    </location>
</feature>
<feature type="region of interest" description="Disordered" evidence="1">
    <location>
        <begin position="1361"/>
        <end position="1380"/>
    </location>
</feature>
<accession>A0A5C3ME19</accession>
<feature type="compositionally biased region" description="Basic and acidic residues" evidence="1">
    <location>
        <begin position="1948"/>
        <end position="1958"/>
    </location>
</feature>
<feature type="compositionally biased region" description="Basic and acidic residues" evidence="1">
    <location>
        <begin position="1470"/>
        <end position="1480"/>
    </location>
</feature>
<evidence type="ECO:0000313" key="3">
    <source>
        <dbReference type="Proteomes" id="UP000308652"/>
    </source>
</evidence>
<feature type="compositionally biased region" description="Polar residues" evidence="1">
    <location>
        <begin position="637"/>
        <end position="657"/>
    </location>
</feature>
<feature type="compositionally biased region" description="Basic and acidic residues" evidence="1">
    <location>
        <begin position="1813"/>
        <end position="1823"/>
    </location>
</feature>
<organism evidence="2 3">
    <name type="scientific">Crucibulum laeve</name>
    <dbReference type="NCBI Taxonomy" id="68775"/>
    <lineage>
        <taxon>Eukaryota</taxon>
        <taxon>Fungi</taxon>
        <taxon>Dikarya</taxon>
        <taxon>Basidiomycota</taxon>
        <taxon>Agaricomycotina</taxon>
        <taxon>Agaricomycetes</taxon>
        <taxon>Agaricomycetidae</taxon>
        <taxon>Agaricales</taxon>
        <taxon>Agaricineae</taxon>
        <taxon>Nidulariaceae</taxon>
        <taxon>Crucibulum</taxon>
    </lineage>
</organism>
<feature type="compositionally biased region" description="Polar residues" evidence="1">
    <location>
        <begin position="499"/>
        <end position="511"/>
    </location>
</feature>
<feature type="compositionally biased region" description="Basic and acidic residues" evidence="1">
    <location>
        <begin position="192"/>
        <end position="340"/>
    </location>
</feature>
<feature type="compositionally biased region" description="Low complexity" evidence="1">
    <location>
        <begin position="734"/>
        <end position="745"/>
    </location>
</feature>
<feature type="compositionally biased region" description="Low complexity" evidence="1">
    <location>
        <begin position="1490"/>
        <end position="1502"/>
    </location>
</feature>
<dbReference type="Proteomes" id="UP000308652">
    <property type="component" value="Unassembled WGS sequence"/>
</dbReference>
<feature type="compositionally biased region" description="Basic and acidic residues" evidence="1">
    <location>
        <begin position="563"/>
        <end position="581"/>
    </location>
</feature>
<feature type="compositionally biased region" description="Basic and acidic residues" evidence="1">
    <location>
        <begin position="410"/>
        <end position="420"/>
    </location>
</feature>
<feature type="compositionally biased region" description="Basic and acidic residues" evidence="1">
    <location>
        <begin position="347"/>
        <end position="360"/>
    </location>
</feature>
<feature type="compositionally biased region" description="Polar residues" evidence="1">
    <location>
        <begin position="1771"/>
        <end position="1785"/>
    </location>
</feature>